<dbReference type="AlphaFoldDB" id="A0A5K3FVH7"/>
<evidence type="ECO:0000313" key="2">
    <source>
        <dbReference type="WBParaSite" id="MCU_010387-RA"/>
    </source>
</evidence>
<protein>
    <submittedName>
        <fullName evidence="2">Secreted protein</fullName>
    </submittedName>
</protein>
<proteinExistence type="predicted"/>
<keyword evidence="1" id="KW-0732">Signal</keyword>
<sequence>MPADVNTRWWLDFFLHFLFVNFSPSLRVCVMLSSEKCSLGVCVCECGRTGERAHQQYAQALLFFHIHCFRCCAAVDDDDEDDCVRGTPSVPAYLTSHQCRGISR</sequence>
<dbReference type="WBParaSite" id="MCU_010387-RA">
    <property type="protein sequence ID" value="MCU_010387-RA"/>
    <property type="gene ID" value="MCU_010387"/>
</dbReference>
<feature type="signal peptide" evidence="1">
    <location>
        <begin position="1"/>
        <end position="25"/>
    </location>
</feature>
<feature type="chain" id="PRO_5024284046" evidence="1">
    <location>
        <begin position="26"/>
        <end position="104"/>
    </location>
</feature>
<evidence type="ECO:0000256" key="1">
    <source>
        <dbReference type="SAM" id="SignalP"/>
    </source>
</evidence>
<name>A0A5K3FVH7_MESCO</name>
<organism evidence="2">
    <name type="scientific">Mesocestoides corti</name>
    <name type="common">Flatworm</name>
    <dbReference type="NCBI Taxonomy" id="53468"/>
    <lineage>
        <taxon>Eukaryota</taxon>
        <taxon>Metazoa</taxon>
        <taxon>Spiralia</taxon>
        <taxon>Lophotrochozoa</taxon>
        <taxon>Platyhelminthes</taxon>
        <taxon>Cestoda</taxon>
        <taxon>Eucestoda</taxon>
        <taxon>Cyclophyllidea</taxon>
        <taxon>Mesocestoididae</taxon>
        <taxon>Mesocestoides</taxon>
    </lineage>
</organism>
<reference evidence="2" key="1">
    <citation type="submission" date="2019-11" db="UniProtKB">
        <authorList>
            <consortium name="WormBaseParasite"/>
        </authorList>
    </citation>
    <scope>IDENTIFICATION</scope>
</reference>
<accession>A0A5K3FVH7</accession>